<dbReference type="AlphaFoldDB" id="A0A429GR20"/>
<organism evidence="3 5">
    <name type="scientific">Candidatus Methanodesulfokora washburnensis</name>
    <dbReference type="NCBI Taxonomy" id="2478471"/>
    <lineage>
        <taxon>Archaea</taxon>
        <taxon>Thermoproteota</taxon>
        <taxon>Candidatus Korarchaeia</taxon>
        <taxon>Candidatus Korarchaeia incertae sedis</taxon>
        <taxon>Candidatus Methanodesulfokora</taxon>
    </lineage>
</organism>
<reference evidence="4 6" key="2">
    <citation type="journal article" date="2019" name="Nat. Microbiol.">
        <title>Wide diversity of methane and short-chain alkane metabolisms in uncultured archaea.</title>
        <authorList>
            <person name="Borrel G."/>
            <person name="Adam P.S."/>
            <person name="McKay L.J."/>
            <person name="Chen L.X."/>
            <person name="Sierra-Garcia I.N."/>
            <person name="Sieber C.M."/>
            <person name="Letourneur Q."/>
            <person name="Ghozlane A."/>
            <person name="Andersen G.L."/>
            <person name="Li W.J."/>
            <person name="Hallam S.J."/>
            <person name="Muyzer G."/>
            <person name="de Oliveira V.M."/>
            <person name="Inskeep W.P."/>
            <person name="Banfield J.F."/>
            <person name="Gribaldo S."/>
        </authorList>
    </citation>
    <scope>NUCLEOTIDE SEQUENCE [LARGE SCALE GENOMIC DNA]</scope>
    <source>
        <strain evidence="4">NM4</strain>
    </source>
</reference>
<sequence length="247" mass="28084">MEKSQREYPKHPMVAVGVVLLSNGKILLARRKNPPGAGLWSIPGGVVEEGERLEEAVVREAKEELGVDVKPLYPIWVSEVVEKDELDRVRYHYVIIDYLCDLLGGTPSAGSDVSDVSWFGLDSDLTNVTRSTKDLIRALKRRIMNVRNSDVEELIICTPEGHIHKRMFLVLKDAVIVLQEATAESIARAVVEVEMHPTRRCIRLKGMNIERPVRKRGYNEYQLVEVDESEEEIRKRVKELIGDEKDS</sequence>
<name>A0A429GR20_9CREN</name>
<keyword evidence="5" id="KW-1185">Reference proteome</keyword>
<comment type="caution">
    <text evidence="3">The sequence shown here is derived from an EMBL/GenBank/DDBJ whole genome shotgun (WGS) entry which is preliminary data.</text>
</comment>
<evidence type="ECO:0000313" key="5">
    <source>
        <dbReference type="Proteomes" id="UP000277582"/>
    </source>
</evidence>
<keyword evidence="1" id="KW-0378">Hydrolase</keyword>
<reference evidence="3 5" key="1">
    <citation type="submission" date="2018-10" db="EMBL/GenBank/DDBJ databases">
        <title>Co-occurring genomic capacity for anaerobic methane metabolism and dissimilatory sulfite reduction discovered in the Korarchaeota.</title>
        <authorList>
            <person name="Mckay L.J."/>
            <person name="Dlakic M."/>
            <person name="Fields M.W."/>
            <person name="Delmont T.O."/>
            <person name="Eren A.M."/>
            <person name="Jay Z.J."/>
            <person name="Klingelsmith K.B."/>
            <person name="Rusch D.B."/>
            <person name="Inskeep W.P."/>
        </authorList>
    </citation>
    <scope>NUCLEOTIDE SEQUENCE [LARGE SCALE GENOMIC DNA]</scope>
    <source>
        <strain evidence="3 5">MDKW</strain>
    </source>
</reference>
<dbReference type="InterPro" id="IPR020084">
    <property type="entry name" value="NUDIX_hydrolase_CS"/>
</dbReference>
<dbReference type="PRINTS" id="PR00502">
    <property type="entry name" value="NUDIXFAMILY"/>
</dbReference>
<dbReference type="EMBL" id="RXII01000039">
    <property type="protein sequence ID" value="RZN62676.1"/>
    <property type="molecule type" value="Genomic_DNA"/>
</dbReference>
<feature type="domain" description="Nudix hydrolase" evidence="2">
    <location>
        <begin position="9"/>
        <end position="142"/>
    </location>
</feature>
<dbReference type="PROSITE" id="PS00893">
    <property type="entry name" value="NUDIX_BOX"/>
    <property type="match status" value="1"/>
</dbReference>
<dbReference type="EMBL" id="RCOS01000062">
    <property type="protein sequence ID" value="RSN76171.1"/>
    <property type="molecule type" value="Genomic_DNA"/>
</dbReference>
<dbReference type="PROSITE" id="PS51462">
    <property type="entry name" value="NUDIX"/>
    <property type="match status" value="1"/>
</dbReference>
<dbReference type="CDD" id="cd04673">
    <property type="entry name" value="NUDIX_ADPRase"/>
    <property type="match status" value="1"/>
</dbReference>
<dbReference type="Proteomes" id="UP000316217">
    <property type="component" value="Unassembled WGS sequence"/>
</dbReference>
<dbReference type="RefSeq" id="WP_125670794.1">
    <property type="nucleotide sequence ID" value="NZ_RCOS01000062.1"/>
</dbReference>
<dbReference type="Gene3D" id="3.90.79.10">
    <property type="entry name" value="Nucleoside Triphosphate Pyrophosphohydrolase"/>
    <property type="match status" value="1"/>
</dbReference>
<dbReference type="OrthoDB" id="40462at2157"/>
<protein>
    <submittedName>
        <fullName evidence="3">NUDIX domain-containing protein</fullName>
    </submittedName>
</protein>
<dbReference type="InterPro" id="IPR000086">
    <property type="entry name" value="NUDIX_hydrolase_dom"/>
</dbReference>
<evidence type="ECO:0000313" key="4">
    <source>
        <dbReference type="EMBL" id="RZN62676.1"/>
    </source>
</evidence>
<dbReference type="PANTHER" id="PTHR43736">
    <property type="entry name" value="ADP-RIBOSE PYROPHOSPHATASE"/>
    <property type="match status" value="1"/>
</dbReference>
<accession>A0A429GR20</accession>
<dbReference type="Pfam" id="PF00293">
    <property type="entry name" value="NUDIX"/>
    <property type="match status" value="1"/>
</dbReference>
<dbReference type="GO" id="GO:0016787">
    <property type="term" value="F:hydrolase activity"/>
    <property type="evidence" value="ECO:0007669"/>
    <property type="project" value="UniProtKB-KW"/>
</dbReference>
<evidence type="ECO:0000313" key="6">
    <source>
        <dbReference type="Proteomes" id="UP000316217"/>
    </source>
</evidence>
<dbReference type="Proteomes" id="UP000277582">
    <property type="component" value="Unassembled WGS sequence"/>
</dbReference>
<dbReference type="InterPro" id="IPR015797">
    <property type="entry name" value="NUDIX_hydrolase-like_dom_sf"/>
</dbReference>
<evidence type="ECO:0000313" key="3">
    <source>
        <dbReference type="EMBL" id="RSN76171.1"/>
    </source>
</evidence>
<gene>
    <name evidence="3" type="ORF">D6D85_04250</name>
    <name evidence="4" type="ORF">EF810_02135</name>
</gene>
<dbReference type="SUPFAM" id="SSF55811">
    <property type="entry name" value="Nudix"/>
    <property type="match status" value="1"/>
</dbReference>
<dbReference type="PANTHER" id="PTHR43736:SF1">
    <property type="entry name" value="DIHYDRONEOPTERIN TRIPHOSPHATE DIPHOSPHATASE"/>
    <property type="match status" value="1"/>
</dbReference>
<dbReference type="InterPro" id="IPR020476">
    <property type="entry name" value="Nudix_hydrolase"/>
</dbReference>
<proteinExistence type="predicted"/>
<evidence type="ECO:0000256" key="1">
    <source>
        <dbReference type="ARBA" id="ARBA00022801"/>
    </source>
</evidence>
<evidence type="ECO:0000259" key="2">
    <source>
        <dbReference type="PROSITE" id="PS51462"/>
    </source>
</evidence>